<reference evidence="4 5" key="1">
    <citation type="submission" date="2022-12" db="EMBL/GenBank/DDBJ databases">
        <title>Chromosome-level genome of Tegillarca granosa.</title>
        <authorList>
            <person name="Kim J."/>
        </authorList>
    </citation>
    <scope>NUCLEOTIDE SEQUENCE [LARGE SCALE GENOMIC DNA]</scope>
    <source>
        <strain evidence="4">Teg-2019</strain>
        <tissue evidence="4">Adductor muscle</tissue>
    </source>
</reference>
<protein>
    <recommendedName>
        <fullName evidence="3">Ig-like domain-containing protein</fullName>
    </recommendedName>
</protein>
<dbReference type="PANTHER" id="PTHR45080:SF8">
    <property type="entry name" value="IG-LIKE DOMAIN-CONTAINING PROTEIN"/>
    <property type="match status" value="1"/>
</dbReference>
<feature type="domain" description="Ig-like" evidence="3">
    <location>
        <begin position="39"/>
        <end position="130"/>
    </location>
</feature>
<evidence type="ECO:0000313" key="5">
    <source>
        <dbReference type="Proteomes" id="UP001217089"/>
    </source>
</evidence>
<dbReference type="InterPro" id="IPR007110">
    <property type="entry name" value="Ig-like_dom"/>
</dbReference>
<proteinExistence type="predicted"/>
<dbReference type="Pfam" id="PF07679">
    <property type="entry name" value="I-set"/>
    <property type="match status" value="1"/>
</dbReference>
<name>A0ABQ9FF90_TEGGR</name>
<dbReference type="EMBL" id="JARBDR010000328">
    <property type="protein sequence ID" value="KAJ8315965.1"/>
    <property type="molecule type" value="Genomic_DNA"/>
</dbReference>
<keyword evidence="2" id="KW-1015">Disulfide bond</keyword>
<comment type="caution">
    <text evidence="4">The sequence shown here is derived from an EMBL/GenBank/DDBJ whole genome shotgun (WGS) entry which is preliminary data.</text>
</comment>
<dbReference type="SMART" id="SM00408">
    <property type="entry name" value="IGc2"/>
    <property type="match status" value="1"/>
</dbReference>
<gene>
    <name evidence="4" type="ORF">KUTeg_005979</name>
</gene>
<dbReference type="PROSITE" id="PS50835">
    <property type="entry name" value="IG_LIKE"/>
    <property type="match status" value="1"/>
</dbReference>
<dbReference type="InterPro" id="IPR013098">
    <property type="entry name" value="Ig_I-set"/>
</dbReference>
<sequence length="132" mass="14793">MTKNVQLSDSGTYECNVVLSQNSTYKQRLFDKIELFATPKTKIEGQKTIQSGDSLHLYCKTEGHPKPHIVWFRGKKKLDEKTSRITFLPYAGCPNGHLVVFDVTTDDADEYSCQGVANGFSPIKSSMNVEVN</sequence>
<keyword evidence="5" id="KW-1185">Reference proteome</keyword>
<dbReference type="PANTHER" id="PTHR45080">
    <property type="entry name" value="CONTACTIN 5"/>
    <property type="match status" value="1"/>
</dbReference>
<organism evidence="4 5">
    <name type="scientific">Tegillarca granosa</name>
    <name type="common">Malaysian cockle</name>
    <name type="synonym">Anadara granosa</name>
    <dbReference type="NCBI Taxonomy" id="220873"/>
    <lineage>
        <taxon>Eukaryota</taxon>
        <taxon>Metazoa</taxon>
        <taxon>Spiralia</taxon>
        <taxon>Lophotrochozoa</taxon>
        <taxon>Mollusca</taxon>
        <taxon>Bivalvia</taxon>
        <taxon>Autobranchia</taxon>
        <taxon>Pteriomorphia</taxon>
        <taxon>Arcoida</taxon>
        <taxon>Arcoidea</taxon>
        <taxon>Arcidae</taxon>
        <taxon>Tegillarca</taxon>
    </lineage>
</organism>
<feature type="non-terminal residue" evidence="4">
    <location>
        <position position="132"/>
    </location>
</feature>
<dbReference type="InterPro" id="IPR003598">
    <property type="entry name" value="Ig_sub2"/>
</dbReference>
<evidence type="ECO:0000256" key="2">
    <source>
        <dbReference type="ARBA" id="ARBA00023157"/>
    </source>
</evidence>
<dbReference type="Proteomes" id="UP001217089">
    <property type="component" value="Unassembled WGS sequence"/>
</dbReference>
<dbReference type="SUPFAM" id="SSF48726">
    <property type="entry name" value="Immunoglobulin"/>
    <property type="match status" value="1"/>
</dbReference>
<dbReference type="Gene3D" id="2.60.40.10">
    <property type="entry name" value="Immunoglobulins"/>
    <property type="match status" value="1"/>
</dbReference>
<dbReference type="InterPro" id="IPR036179">
    <property type="entry name" value="Ig-like_dom_sf"/>
</dbReference>
<evidence type="ECO:0000259" key="3">
    <source>
        <dbReference type="PROSITE" id="PS50835"/>
    </source>
</evidence>
<dbReference type="SMART" id="SM00409">
    <property type="entry name" value="IG"/>
    <property type="match status" value="1"/>
</dbReference>
<evidence type="ECO:0000256" key="1">
    <source>
        <dbReference type="ARBA" id="ARBA00022729"/>
    </source>
</evidence>
<dbReference type="InterPro" id="IPR003599">
    <property type="entry name" value="Ig_sub"/>
</dbReference>
<accession>A0ABQ9FF90</accession>
<keyword evidence="1" id="KW-0732">Signal</keyword>
<evidence type="ECO:0000313" key="4">
    <source>
        <dbReference type="EMBL" id="KAJ8315965.1"/>
    </source>
</evidence>
<dbReference type="InterPro" id="IPR013783">
    <property type="entry name" value="Ig-like_fold"/>
</dbReference>
<dbReference type="InterPro" id="IPR050958">
    <property type="entry name" value="Cell_Adh-Cytoskel_Orgn"/>
</dbReference>